<proteinExistence type="inferred from homology"/>
<keyword evidence="2" id="KW-0648">Protein biosynthesis</keyword>
<dbReference type="Pfam" id="PF05327">
    <property type="entry name" value="RRN3"/>
    <property type="match status" value="1"/>
</dbReference>
<dbReference type="PANTHER" id="PTHR12790">
    <property type="entry name" value="TRANSCRIPTION INITIATION FACTOR IA RRN3"/>
    <property type="match status" value="1"/>
</dbReference>
<keyword evidence="2" id="KW-0396">Initiation factor</keyword>
<dbReference type="EMBL" id="GFDF01008802">
    <property type="protein sequence ID" value="JAV05282.1"/>
    <property type="molecule type" value="Transcribed_RNA"/>
</dbReference>
<name>A0A1L8DFP2_9DIPT</name>
<sequence length="593" mass="68243">MSIISKRTSLTSILKDHSTVSRDRARQEAHNKVRFSLTSQKTVKDVFQKAIDGDFGDYEEYITMLKTSALTDEVFLNTIQQTRKCIHLLKPHFVGYIETVLSLKWTQRSKEIREEFKAFILELMVMHNKYARIGVEKLLSVWVPEENAAGSWPLGTPDADMTERLSDVHEVIAKLIELIPMISSLIVRAVDKLFPYFKRSPHILAGYLHNVLWLLSYQPIFTEDVLRSVFSHLLKVDVNAPRNEIEEAEDADEEMENIFEMEDVREFRADEMRLQLAESLDICLGKMYEYLGQQITQNPRTADRTFRTVLSVFETVILPAHSPHHIQFFIFYCLSLRGTFVQAFVDALWAKVSNPNVAPGVRQACVYYIASLLARAKFLPITLIQNMLKELCSWAHQYISRYDSSHADATIRAHGVFFAICQAVFYVIAFRSRDLTAGKRHLMLLQSLHLSAIVTSPLNPLRVCLPAVATAFAGVTRAYQLTYCHAILERNARKKLATVYMSVVEMPEETLDTFFPFDPYLLKKSSKYIENIYLKYQASEEEEKLDEDSGRKRKDTIGDEDDFIAEKRFRTTSDAARSPELQFTYSFSPGFHK</sequence>
<dbReference type="PANTHER" id="PTHR12790:SF0">
    <property type="entry name" value="RNA POLYMERASE I-SPECIFIC TRANSCRIPTION INITIATION FACTOR RRN3-RELATED"/>
    <property type="match status" value="1"/>
</dbReference>
<comment type="similarity">
    <text evidence="1">Belongs to the RRN3 family.</text>
</comment>
<accession>A0A1L8DFP2</accession>
<dbReference type="GO" id="GO:0005634">
    <property type="term" value="C:nucleus"/>
    <property type="evidence" value="ECO:0007669"/>
    <property type="project" value="TreeGrafter"/>
</dbReference>
<evidence type="ECO:0000313" key="2">
    <source>
        <dbReference type="EMBL" id="JAV05282.1"/>
    </source>
</evidence>
<reference evidence="2" key="1">
    <citation type="submission" date="2016-12" db="EMBL/GenBank/DDBJ databases">
        <title>An insight into the sialome and mialome of the sand fly, Nyssomyia neivai.</title>
        <authorList>
            <person name="Sebastian V."/>
            <person name="Goulart T.M."/>
            <person name="Oliveira W."/>
            <person name="Calvo E."/>
            <person name="Oliveira L.F."/>
            <person name="Pinto M.C."/>
            <person name="Rosselino A.M."/>
            <person name="Ribeiro J.M."/>
        </authorList>
    </citation>
    <scope>NUCLEOTIDE SEQUENCE</scope>
</reference>
<dbReference type="GO" id="GO:0003743">
    <property type="term" value="F:translation initiation factor activity"/>
    <property type="evidence" value="ECO:0007669"/>
    <property type="project" value="UniProtKB-KW"/>
</dbReference>
<dbReference type="InterPro" id="IPR007991">
    <property type="entry name" value="RNA_pol_I_trans_ini_fac_RRN3"/>
</dbReference>
<protein>
    <submittedName>
        <fullName evidence="2">Putative rna polymerase i specific transcription initiation factor rrn3</fullName>
    </submittedName>
</protein>
<dbReference type="GO" id="GO:0001042">
    <property type="term" value="F:RNA polymerase I core binding"/>
    <property type="evidence" value="ECO:0007669"/>
    <property type="project" value="TreeGrafter"/>
</dbReference>
<dbReference type="GO" id="GO:0006361">
    <property type="term" value="P:transcription initiation at RNA polymerase I promoter"/>
    <property type="evidence" value="ECO:0007669"/>
    <property type="project" value="InterPro"/>
</dbReference>
<organism evidence="2">
    <name type="scientific">Nyssomyia neivai</name>
    <dbReference type="NCBI Taxonomy" id="330878"/>
    <lineage>
        <taxon>Eukaryota</taxon>
        <taxon>Metazoa</taxon>
        <taxon>Ecdysozoa</taxon>
        <taxon>Arthropoda</taxon>
        <taxon>Hexapoda</taxon>
        <taxon>Insecta</taxon>
        <taxon>Pterygota</taxon>
        <taxon>Neoptera</taxon>
        <taxon>Endopterygota</taxon>
        <taxon>Diptera</taxon>
        <taxon>Nematocera</taxon>
        <taxon>Psychodoidea</taxon>
        <taxon>Psychodidae</taxon>
        <taxon>Nyssomyia</taxon>
    </lineage>
</organism>
<dbReference type="GO" id="GO:0001181">
    <property type="term" value="F:RNA polymerase I general transcription initiation factor activity"/>
    <property type="evidence" value="ECO:0007669"/>
    <property type="project" value="InterPro"/>
</dbReference>
<evidence type="ECO:0000256" key="1">
    <source>
        <dbReference type="ARBA" id="ARBA00010098"/>
    </source>
</evidence>
<dbReference type="AlphaFoldDB" id="A0A1L8DFP2"/>